<keyword evidence="3" id="KW-1185">Reference proteome</keyword>
<feature type="signal peptide" evidence="1">
    <location>
        <begin position="1"/>
        <end position="24"/>
    </location>
</feature>
<dbReference type="OrthoDB" id="328140at2"/>
<sequence>MKKKYSIFLIGITCAVTPGFGVFAQNDTKPDAQYAPWSLKIGGGIGHAEDVKYKEDKGKTNNYRISAEYNPRYFGFEFGLTHQLFYLSVPSHADHLLPYLTYAAIGRNGNVSNGVLYNTVASNDPLRERNNFSLTFLDIGPTFHLRPGKKFDPYISIGAGATGFDRYASYRGFGRLGFKINFDRFFVFTEAEGSAINRAYTRDVRIHYNEYSGLVGLGFHFGGEETSKKEEQPVTSLSSF</sequence>
<dbReference type="AlphaFoldDB" id="A0A1D7V459"/>
<reference evidence="2 3" key="1">
    <citation type="submission" date="2016-04" db="EMBL/GenBank/DDBJ databases">
        <title>Complete genome seqeunce of Leptospira alstonii serovar Room22.</title>
        <authorList>
            <person name="Nally J.E."/>
            <person name="Bayles D.O."/>
            <person name="Hurley D."/>
            <person name="Fanning S."/>
            <person name="McMahon B.J."/>
            <person name="Arent Z."/>
        </authorList>
    </citation>
    <scope>NUCLEOTIDE SEQUENCE [LARGE SCALE GENOMIC DNA]</scope>
    <source>
        <strain evidence="2 3">GWTS #1</strain>
    </source>
</reference>
<evidence type="ECO:0000313" key="2">
    <source>
        <dbReference type="EMBL" id="AOP36575.1"/>
    </source>
</evidence>
<dbReference type="Proteomes" id="UP000094197">
    <property type="component" value="Chromosome 2"/>
</dbReference>
<keyword evidence="1" id="KW-0732">Signal</keyword>
<organism evidence="2 3">
    <name type="scientific">Leptospira tipperaryensis</name>
    <dbReference type="NCBI Taxonomy" id="2564040"/>
    <lineage>
        <taxon>Bacteria</taxon>
        <taxon>Pseudomonadati</taxon>
        <taxon>Spirochaetota</taxon>
        <taxon>Spirochaetia</taxon>
        <taxon>Leptospirales</taxon>
        <taxon>Leptospiraceae</taxon>
        <taxon>Leptospira</taxon>
    </lineage>
</organism>
<accession>A0A1D7V459</accession>
<dbReference type="KEGG" id="laj:A0128_21485"/>
<protein>
    <recommendedName>
        <fullName evidence="4">Outer membrane protein beta-barrel domain-containing protein</fullName>
    </recommendedName>
</protein>
<evidence type="ECO:0000313" key="3">
    <source>
        <dbReference type="Proteomes" id="UP000094197"/>
    </source>
</evidence>
<gene>
    <name evidence="2" type="ORF">A0128_21485</name>
</gene>
<proteinExistence type="predicted"/>
<feature type="chain" id="PRO_5009100608" description="Outer membrane protein beta-barrel domain-containing protein" evidence="1">
    <location>
        <begin position="25"/>
        <end position="240"/>
    </location>
</feature>
<evidence type="ECO:0000256" key="1">
    <source>
        <dbReference type="SAM" id="SignalP"/>
    </source>
</evidence>
<dbReference type="EMBL" id="CP015218">
    <property type="protein sequence ID" value="AOP36575.1"/>
    <property type="molecule type" value="Genomic_DNA"/>
</dbReference>
<dbReference type="RefSeq" id="WP_069609792.1">
    <property type="nucleotide sequence ID" value="NZ_CP015218.1"/>
</dbReference>
<name>A0A1D7V459_9LEPT</name>
<evidence type="ECO:0008006" key="4">
    <source>
        <dbReference type="Google" id="ProtNLM"/>
    </source>
</evidence>